<comment type="caution">
    <text evidence="5">The sequence shown here is derived from an EMBL/GenBank/DDBJ whole genome shotgun (WGS) entry which is preliminary data.</text>
</comment>
<evidence type="ECO:0000256" key="3">
    <source>
        <dbReference type="ARBA" id="ARBA00023163"/>
    </source>
</evidence>
<gene>
    <name evidence="5" type="ORF">H261_20320</name>
</gene>
<dbReference type="Pfam" id="PF01381">
    <property type="entry name" value="HTH_3"/>
    <property type="match status" value="1"/>
</dbReference>
<evidence type="ECO:0000259" key="4">
    <source>
        <dbReference type="PROSITE" id="PS50943"/>
    </source>
</evidence>
<dbReference type="PANTHER" id="PTHR46797">
    <property type="entry name" value="HTH-TYPE TRANSCRIPTIONAL REGULATOR"/>
    <property type="match status" value="1"/>
</dbReference>
<dbReference type="Gene3D" id="1.10.260.40">
    <property type="entry name" value="lambda repressor-like DNA-binding domains"/>
    <property type="match status" value="1"/>
</dbReference>
<keyword evidence="3" id="KW-0804">Transcription</keyword>
<dbReference type="EMBL" id="AONQ01000084">
    <property type="protein sequence ID" value="EME68085.1"/>
    <property type="molecule type" value="Genomic_DNA"/>
</dbReference>
<dbReference type="InterPro" id="IPR001387">
    <property type="entry name" value="Cro/C1-type_HTH"/>
</dbReference>
<evidence type="ECO:0000313" key="5">
    <source>
        <dbReference type="EMBL" id="EME68085.1"/>
    </source>
</evidence>
<evidence type="ECO:0000256" key="2">
    <source>
        <dbReference type="ARBA" id="ARBA00023125"/>
    </source>
</evidence>
<protein>
    <submittedName>
        <fullName evidence="5">XRE family transcriptional regulator</fullName>
    </submittedName>
</protein>
<dbReference type="CDD" id="cd00093">
    <property type="entry name" value="HTH_XRE"/>
    <property type="match status" value="1"/>
</dbReference>
<dbReference type="STRING" id="1244869.H261_20320"/>
<dbReference type="eggNOG" id="COG1396">
    <property type="taxonomic scope" value="Bacteria"/>
</dbReference>
<keyword evidence="2" id="KW-0238">DNA-binding</keyword>
<dbReference type="GO" id="GO:0005829">
    <property type="term" value="C:cytosol"/>
    <property type="evidence" value="ECO:0007669"/>
    <property type="project" value="TreeGrafter"/>
</dbReference>
<evidence type="ECO:0000313" key="6">
    <source>
        <dbReference type="Proteomes" id="UP000011744"/>
    </source>
</evidence>
<keyword evidence="1" id="KW-0805">Transcription regulation</keyword>
<sequence length="72" mass="8021">MDMRRLVGQNVKRIRIERGLTQEQLAAASGFTQQYLSGLESGRRNPTVVTVYEIATALSVTYLELLKPVPDA</sequence>
<dbReference type="Proteomes" id="UP000011744">
    <property type="component" value="Unassembled WGS sequence"/>
</dbReference>
<dbReference type="GO" id="GO:0003677">
    <property type="term" value="F:DNA binding"/>
    <property type="evidence" value="ECO:0007669"/>
    <property type="project" value="UniProtKB-KW"/>
</dbReference>
<dbReference type="GO" id="GO:0003700">
    <property type="term" value="F:DNA-binding transcription factor activity"/>
    <property type="evidence" value="ECO:0007669"/>
    <property type="project" value="TreeGrafter"/>
</dbReference>
<name>M2Z1F0_9PROT</name>
<dbReference type="AlphaFoldDB" id="M2Z1F0"/>
<dbReference type="SUPFAM" id="SSF47413">
    <property type="entry name" value="lambda repressor-like DNA-binding domains"/>
    <property type="match status" value="1"/>
</dbReference>
<dbReference type="InterPro" id="IPR010982">
    <property type="entry name" value="Lambda_DNA-bd_dom_sf"/>
</dbReference>
<dbReference type="PROSITE" id="PS50943">
    <property type="entry name" value="HTH_CROC1"/>
    <property type="match status" value="1"/>
</dbReference>
<accession>M2Z1F0</accession>
<reference evidence="5 6" key="1">
    <citation type="journal article" date="2014" name="Genome Announc.">
        <title>Draft Genome Sequence of Magnetospirillum sp. Strain SO-1, a Freshwater Magnetotactic Bacterium Isolated from the Ol'khovka River, Russia.</title>
        <authorList>
            <person name="Grouzdev D.S."/>
            <person name="Dziuba M.V."/>
            <person name="Sukhacheva M.S."/>
            <person name="Mardanov A.V."/>
            <person name="Beletskiy A.V."/>
            <person name="Kuznetsov B.B."/>
            <person name="Skryabin K.G."/>
        </authorList>
    </citation>
    <scope>NUCLEOTIDE SEQUENCE [LARGE SCALE GENOMIC DNA]</scope>
    <source>
        <strain evidence="5 6">SO-1</strain>
    </source>
</reference>
<dbReference type="SMART" id="SM00530">
    <property type="entry name" value="HTH_XRE"/>
    <property type="match status" value="1"/>
</dbReference>
<feature type="domain" description="HTH cro/C1-type" evidence="4">
    <location>
        <begin position="11"/>
        <end position="65"/>
    </location>
</feature>
<proteinExistence type="predicted"/>
<dbReference type="InterPro" id="IPR050807">
    <property type="entry name" value="TransReg_Diox_bact_type"/>
</dbReference>
<dbReference type="OrthoDB" id="2986852at2"/>
<evidence type="ECO:0000256" key="1">
    <source>
        <dbReference type="ARBA" id="ARBA00023015"/>
    </source>
</evidence>
<organism evidence="5 6">
    <name type="scientific">Paramagnetospirillum caucaseum</name>
    <dbReference type="NCBI Taxonomy" id="1244869"/>
    <lineage>
        <taxon>Bacteria</taxon>
        <taxon>Pseudomonadati</taxon>
        <taxon>Pseudomonadota</taxon>
        <taxon>Alphaproteobacteria</taxon>
        <taxon>Rhodospirillales</taxon>
        <taxon>Magnetospirillaceae</taxon>
        <taxon>Paramagnetospirillum</taxon>
    </lineage>
</organism>
<dbReference type="RefSeq" id="WP_008621303.1">
    <property type="nucleotide sequence ID" value="NZ_AONQ01000084.1"/>
</dbReference>
<dbReference type="PANTHER" id="PTHR46797:SF23">
    <property type="entry name" value="HTH-TYPE TRANSCRIPTIONAL REGULATOR SUTR"/>
    <property type="match status" value="1"/>
</dbReference>
<keyword evidence="6" id="KW-1185">Reference proteome</keyword>